<feature type="domain" description="PGG" evidence="2">
    <location>
        <begin position="153"/>
        <end position="193"/>
    </location>
</feature>
<keyword evidence="1" id="KW-1133">Transmembrane helix</keyword>
<evidence type="ECO:0000313" key="3">
    <source>
        <dbReference type="EMBL" id="KAK1376977.1"/>
    </source>
</evidence>
<proteinExistence type="predicted"/>
<dbReference type="PANTHER" id="PTHR24177">
    <property type="entry name" value="CASKIN"/>
    <property type="match status" value="1"/>
</dbReference>
<keyword evidence="4" id="KW-1185">Reference proteome</keyword>
<evidence type="ECO:0000259" key="2">
    <source>
        <dbReference type="Pfam" id="PF13962"/>
    </source>
</evidence>
<keyword evidence="1" id="KW-0472">Membrane</keyword>
<comment type="caution">
    <text evidence="3">The sequence shown here is derived from an EMBL/GenBank/DDBJ whole genome shotgun (WGS) entry which is preliminary data.</text>
</comment>
<accession>A0AAD8I2T4</accession>
<dbReference type="InterPro" id="IPR026961">
    <property type="entry name" value="PGG_dom"/>
</dbReference>
<name>A0AAD8I2T4_9APIA</name>
<dbReference type="Proteomes" id="UP001237642">
    <property type="component" value="Unassembled WGS sequence"/>
</dbReference>
<dbReference type="PANTHER" id="PTHR24177:SF343">
    <property type="entry name" value="PROTEIN ACCELERATED CELL DEATH 6-LIKE"/>
    <property type="match status" value="1"/>
</dbReference>
<dbReference type="GO" id="GO:0016020">
    <property type="term" value="C:membrane"/>
    <property type="evidence" value="ECO:0007669"/>
    <property type="project" value="TreeGrafter"/>
</dbReference>
<keyword evidence="1" id="KW-0812">Transmembrane</keyword>
<reference evidence="3" key="2">
    <citation type="submission" date="2023-05" db="EMBL/GenBank/DDBJ databases">
        <authorList>
            <person name="Schelkunov M.I."/>
        </authorList>
    </citation>
    <scope>NUCLEOTIDE SEQUENCE</scope>
    <source>
        <strain evidence="3">Hsosn_3</strain>
        <tissue evidence="3">Leaf</tissue>
    </source>
</reference>
<gene>
    <name evidence="3" type="ORF">POM88_033170</name>
</gene>
<evidence type="ECO:0000313" key="4">
    <source>
        <dbReference type="Proteomes" id="UP001237642"/>
    </source>
</evidence>
<sequence length="200" mass="22608">MSVLFSLGLPWIQTIDDTKRKNMAAVALAKQLLEEEEDWSRCTYSAHKDHDQCAEHRGGEIYEKLKESAINKDRMLLDVDNNGDTILHHATKTKPATNFSLGVANLMAWDIFWFQRIRHDCSPHLLHIRNRDESAAEDLLMKDYKKKREAAEKAVKEMNQGLMVVAALIAAVSFTAVFTLPGGFDQEKGTPLLFKGEGHV</sequence>
<dbReference type="Pfam" id="PF13962">
    <property type="entry name" value="PGG"/>
    <property type="match status" value="1"/>
</dbReference>
<dbReference type="AlphaFoldDB" id="A0AAD8I2T4"/>
<evidence type="ECO:0000256" key="1">
    <source>
        <dbReference type="SAM" id="Phobius"/>
    </source>
</evidence>
<protein>
    <recommendedName>
        <fullName evidence="2">PGG domain-containing protein</fullName>
    </recommendedName>
</protein>
<organism evidence="3 4">
    <name type="scientific">Heracleum sosnowskyi</name>
    <dbReference type="NCBI Taxonomy" id="360622"/>
    <lineage>
        <taxon>Eukaryota</taxon>
        <taxon>Viridiplantae</taxon>
        <taxon>Streptophyta</taxon>
        <taxon>Embryophyta</taxon>
        <taxon>Tracheophyta</taxon>
        <taxon>Spermatophyta</taxon>
        <taxon>Magnoliopsida</taxon>
        <taxon>eudicotyledons</taxon>
        <taxon>Gunneridae</taxon>
        <taxon>Pentapetalae</taxon>
        <taxon>asterids</taxon>
        <taxon>campanulids</taxon>
        <taxon>Apiales</taxon>
        <taxon>Apiaceae</taxon>
        <taxon>Apioideae</taxon>
        <taxon>apioid superclade</taxon>
        <taxon>Tordylieae</taxon>
        <taxon>Tordyliinae</taxon>
        <taxon>Heracleum</taxon>
    </lineage>
</organism>
<dbReference type="EMBL" id="JAUIZM010000007">
    <property type="protein sequence ID" value="KAK1376977.1"/>
    <property type="molecule type" value="Genomic_DNA"/>
</dbReference>
<reference evidence="3" key="1">
    <citation type="submission" date="2023-02" db="EMBL/GenBank/DDBJ databases">
        <title>Genome of toxic invasive species Heracleum sosnowskyi carries increased number of genes despite the absence of recent whole-genome duplications.</title>
        <authorList>
            <person name="Schelkunov M."/>
            <person name="Shtratnikova V."/>
            <person name="Makarenko M."/>
            <person name="Klepikova A."/>
            <person name="Omelchenko D."/>
            <person name="Novikova G."/>
            <person name="Obukhova E."/>
            <person name="Bogdanov V."/>
            <person name="Penin A."/>
            <person name="Logacheva M."/>
        </authorList>
    </citation>
    <scope>NUCLEOTIDE SEQUENCE</scope>
    <source>
        <strain evidence="3">Hsosn_3</strain>
        <tissue evidence="3">Leaf</tissue>
    </source>
</reference>
<feature type="transmembrane region" description="Helical" evidence="1">
    <location>
        <begin position="162"/>
        <end position="184"/>
    </location>
</feature>